<dbReference type="PROSITE" id="PS51387">
    <property type="entry name" value="FAD_PCMH"/>
    <property type="match status" value="1"/>
</dbReference>
<comment type="similarity">
    <text evidence="1">Belongs to the oxygen-dependent FAD-linked oxidoreductase family.</text>
</comment>
<dbReference type="InterPro" id="IPR016166">
    <property type="entry name" value="FAD-bd_PCMH"/>
</dbReference>
<accession>A0A1J9RL60</accession>
<reference evidence="8 9" key="1">
    <citation type="submission" date="2015-08" db="EMBL/GenBank/DDBJ databases">
        <title>Emmonsia species relationships and genome sequence.</title>
        <authorList>
            <person name="Cuomo C.A."/>
            <person name="Schwartz I.S."/>
            <person name="Kenyon C."/>
            <person name="De Hoog G.S."/>
            <person name="Govender N.P."/>
            <person name="Botha A."/>
            <person name="Moreno L."/>
            <person name="De Vries M."/>
            <person name="Munoz J.F."/>
            <person name="Stielow J.B."/>
        </authorList>
    </citation>
    <scope>NUCLEOTIDE SEQUENCE [LARGE SCALE GENOMIC DNA]</scope>
    <source>
        <strain evidence="8 9">EI222</strain>
    </source>
</reference>
<dbReference type="PANTHER" id="PTHR42973:SF7">
    <property type="entry name" value="FAD-BINDING PCMH-TYPE DOMAIN-CONTAINING PROTEIN"/>
    <property type="match status" value="1"/>
</dbReference>
<dbReference type="Pfam" id="PF01565">
    <property type="entry name" value="FAD_binding_4"/>
    <property type="match status" value="1"/>
</dbReference>
<feature type="transmembrane region" description="Helical" evidence="6">
    <location>
        <begin position="596"/>
        <end position="615"/>
    </location>
</feature>
<dbReference type="AlphaFoldDB" id="A0A1J9RL60"/>
<dbReference type="STRING" id="1658174.A0A1J9RL60"/>
<dbReference type="Gene3D" id="3.30.465.10">
    <property type="match status" value="1"/>
</dbReference>
<dbReference type="EMBL" id="LGTZ01000015">
    <property type="protein sequence ID" value="OJD28349.1"/>
    <property type="molecule type" value="Genomic_DNA"/>
</dbReference>
<feature type="transmembrane region" description="Helical" evidence="6">
    <location>
        <begin position="708"/>
        <end position="730"/>
    </location>
</feature>
<keyword evidence="9" id="KW-1185">Reference proteome</keyword>
<evidence type="ECO:0000256" key="2">
    <source>
        <dbReference type="ARBA" id="ARBA00022630"/>
    </source>
</evidence>
<evidence type="ECO:0000259" key="7">
    <source>
        <dbReference type="PROSITE" id="PS51387"/>
    </source>
</evidence>
<dbReference type="Gene3D" id="3.40.462.20">
    <property type="match status" value="1"/>
</dbReference>
<feature type="domain" description="FAD-binding PCMH-type" evidence="7">
    <location>
        <begin position="36"/>
        <end position="208"/>
    </location>
</feature>
<keyword evidence="2" id="KW-0285">Flavoprotein</keyword>
<dbReference type="Proteomes" id="UP000242791">
    <property type="component" value="Unassembled WGS sequence"/>
</dbReference>
<feature type="compositionally biased region" description="Polar residues" evidence="5">
    <location>
        <begin position="844"/>
        <end position="866"/>
    </location>
</feature>
<evidence type="ECO:0000313" key="9">
    <source>
        <dbReference type="Proteomes" id="UP000242791"/>
    </source>
</evidence>
<gene>
    <name evidence="8" type="ORF">ACJ73_00248</name>
</gene>
<comment type="caution">
    <text evidence="8">The sequence shown here is derived from an EMBL/GenBank/DDBJ whole genome shotgun (WGS) entry which is preliminary data.</text>
</comment>
<name>A0A1J9RL60_9EURO</name>
<dbReference type="InterPro" id="IPR050416">
    <property type="entry name" value="FAD-linked_Oxidoreductase"/>
</dbReference>
<sequence length="891" mass="98735">MTDSITPTSTRSKCEVVAAQPSRPPSEVISRWSDHNVELPAIVITPDSEEDIFDAIKLAKRRKLTLVPASGGHGSFVPITSNTLYLDMRKFDDVVLDTASGTVRVGGGASTGQVIKAVTAEGYYTLWPNSNAVGYVGCVLGGGNCPLNGLHGFMIDAVESIQLISQKEEKLDVSSSSEGEEKALFNAFCGAGHGLGVITSVTMKIFPLKSLNMTNDCIWTRRAIFPSTAISAAADAFTQFNDPRPPLAISMVFFRTPPKAPVPDSPTIMLSASYYGPAHEGEQAAALLFEPELVNKANKVETLFVPMATVNNGLDFIDAHGGYKGISSCYVSCVNVESIKESFESWARVGEQNQDAKGTIAVWGRFSTNKAVELGRSEVGQFKFLGVRDRGILANTIWWAHSWETSKSMDQFCDEFMEIVRRNDAGPPRTLANTQYSGIDLEELYPNGRVAELKRVKSIWDAERVFWSPLSIRATRKWIQFHFLSAASTVEPLYKIYEVATFRNFRHTFANLKNTNGMFHAITLVFIFPDADEVVRRIEEHVLLSQGEEEPMWHYYMVPEGIPNIAREMKSAIISHVAISAFSLQNLSSVHLTSRAAFVISLVTALLSVFYSCLLHSRLSSLYKTEDVKNWLSKPSGVSERHRVEATIRNLEFIPRDEEQTATMTIGGDTHETLWKKAEKLVIEFRDRNLWVSASLNSSCMIQAPALLLNYSVGAFLTGLGIYLGCVATVNLDPTAGEASSYAVLIVYVVVGVVELSLFAVPAVLKELGLSPLRRWQTLLNEYYRREHSVRKDTSFKPKLDLELVFRGQRQSGKEPSFHSDVHREITLDATAENASWRERLEDTSQPQPEDCQNQHPPARNDTGSTGRDHSSVGHSVLIQVKQKTPGITKF</sequence>
<evidence type="ECO:0000256" key="1">
    <source>
        <dbReference type="ARBA" id="ARBA00005466"/>
    </source>
</evidence>
<dbReference type="InterPro" id="IPR016169">
    <property type="entry name" value="FAD-bd_PCMH_sub2"/>
</dbReference>
<proteinExistence type="inferred from homology"/>
<organism evidence="8 9">
    <name type="scientific">Blastomyces percursus</name>
    <dbReference type="NCBI Taxonomy" id="1658174"/>
    <lineage>
        <taxon>Eukaryota</taxon>
        <taxon>Fungi</taxon>
        <taxon>Dikarya</taxon>
        <taxon>Ascomycota</taxon>
        <taxon>Pezizomycotina</taxon>
        <taxon>Eurotiomycetes</taxon>
        <taxon>Eurotiomycetidae</taxon>
        <taxon>Onygenales</taxon>
        <taxon>Ajellomycetaceae</taxon>
        <taxon>Blastomyces</taxon>
    </lineage>
</organism>
<dbReference type="VEuPathDB" id="FungiDB:ACJ73_00248"/>
<evidence type="ECO:0000256" key="3">
    <source>
        <dbReference type="ARBA" id="ARBA00022827"/>
    </source>
</evidence>
<evidence type="ECO:0000313" key="8">
    <source>
        <dbReference type="EMBL" id="OJD28349.1"/>
    </source>
</evidence>
<protein>
    <recommendedName>
        <fullName evidence="7">FAD-binding PCMH-type domain-containing protein</fullName>
    </recommendedName>
</protein>
<keyword evidence="6" id="KW-1133">Transmembrane helix</keyword>
<keyword evidence="4" id="KW-0560">Oxidoreductase</keyword>
<evidence type="ECO:0000256" key="6">
    <source>
        <dbReference type="SAM" id="Phobius"/>
    </source>
</evidence>
<dbReference type="InterPro" id="IPR006093">
    <property type="entry name" value="Oxy_OxRdtase_FAD_BS"/>
</dbReference>
<dbReference type="PROSITE" id="PS00862">
    <property type="entry name" value="OX2_COVAL_FAD"/>
    <property type="match status" value="1"/>
</dbReference>
<keyword evidence="6" id="KW-0472">Membrane</keyword>
<dbReference type="GO" id="GO:0071949">
    <property type="term" value="F:FAD binding"/>
    <property type="evidence" value="ECO:0007669"/>
    <property type="project" value="InterPro"/>
</dbReference>
<dbReference type="SUPFAM" id="SSF56176">
    <property type="entry name" value="FAD-binding/transporter-associated domain-like"/>
    <property type="match status" value="1"/>
</dbReference>
<evidence type="ECO:0000256" key="5">
    <source>
        <dbReference type="SAM" id="MobiDB-lite"/>
    </source>
</evidence>
<keyword evidence="6" id="KW-0812">Transmembrane</keyword>
<feature type="transmembrane region" description="Helical" evidence="6">
    <location>
        <begin position="742"/>
        <end position="765"/>
    </location>
</feature>
<evidence type="ECO:0000256" key="4">
    <source>
        <dbReference type="ARBA" id="ARBA00023002"/>
    </source>
</evidence>
<keyword evidence="3" id="KW-0274">FAD</keyword>
<dbReference type="OrthoDB" id="415825at2759"/>
<dbReference type="InterPro" id="IPR006094">
    <property type="entry name" value="Oxid_FAD_bind_N"/>
</dbReference>
<dbReference type="PANTHER" id="PTHR42973">
    <property type="entry name" value="BINDING OXIDOREDUCTASE, PUTATIVE (AFU_ORTHOLOGUE AFUA_1G17690)-RELATED"/>
    <property type="match status" value="1"/>
</dbReference>
<feature type="region of interest" description="Disordered" evidence="5">
    <location>
        <begin position="833"/>
        <end position="891"/>
    </location>
</feature>
<dbReference type="InterPro" id="IPR036318">
    <property type="entry name" value="FAD-bd_PCMH-like_sf"/>
</dbReference>
<dbReference type="GO" id="GO:0016491">
    <property type="term" value="F:oxidoreductase activity"/>
    <property type="evidence" value="ECO:0007669"/>
    <property type="project" value="UniProtKB-KW"/>
</dbReference>